<evidence type="ECO:0000313" key="3">
    <source>
        <dbReference type="EMBL" id="TBN10878.1"/>
    </source>
</evidence>
<keyword evidence="1" id="KW-1133">Transmembrane helix</keyword>
<evidence type="ECO:0000259" key="2">
    <source>
        <dbReference type="Pfam" id="PF14237"/>
    </source>
</evidence>
<feature type="transmembrane region" description="Helical" evidence="1">
    <location>
        <begin position="99"/>
        <end position="122"/>
    </location>
</feature>
<dbReference type="InterPro" id="IPR025640">
    <property type="entry name" value="GYF_2"/>
</dbReference>
<keyword evidence="1" id="KW-0472">Membrane</keyword>
<dbReference type="Pfam" id="PF14237">
    <property type="entry name" value="GYF_2"/>
    <property type="match status" value="1"/>
</dbReference>
<keyword evidence="1" id="KW-0812">Transmembrane</keyword>
<evidence type="ECO:0000313" key="4">
    <source>
        <dbReference type="Proteomes" id="UP000294239"/>
    </source>
</evidence>
<organism evidence="3 4">
    <name type="scientific">Agrobacterium cavarae</name>
    <dbReference type="NCBI Taxonomy" id="2528239"/>
    <lineage>
        <taxon>Bacteria</taxon>
        <taxon>Pseudomonadati</taxon>
        <taxon>Pseudomonadota</taxon>
        <taxon>Alphaproteobacteria</taxon>
        <taxon>Hyphomicrobiales</taxon>
        <taxon>Rhizobiaceae</taxon>
        <taxon>Rhizobium/Agrobacterium group</taxon>
        <taxon>Agrobacterium</taxon>
    </lineage>
</organism>
<reference evidence="3 4" key="1">
    <citation type="submission" date="2019-02" db="EMBL/GenBank/DDBJ databases">
        <title>Current taxonomic status of genus Agrobacterium and description of Agrobacterium cavarae sp. nov. isolated from maize roots.</title>
        <authorList>
            <person name="Flores-Felix J.D."/>
            <person name="Menendez E."/>
            <person name="Ramirez-Bahena M.H."/>
            <person name="Garcia-Fraile P."/>
            <person name="Velazquez E."/>
        </authorList>
    </citation>
    <scope>NUCLEOTIDE SEQUENCE [LARGE SCALE GENOMIC DNA]</scope>
    <source>
        <strain evidence="3 4">RZME10</strain>
    </source>
</reference>
<keyword evidence="4" id="KW-1185">Reference proteome</keyword>
<feature type="transmembrane region" description="Helical" evidence="1">
    <location>
        <begin position="129"/>
        <end position="147"/>
    </location>
</feature>
<protein>
    <submittedName>
        <fullName evidence="3">DUF4339 domain-containing protein</fullName>
    </submittedName>
</protein>
<name>A0ABY1Y5E2_9HYPH</name>
<comment type="caution">
    <text evidence="3">The sequence shown here is derived from an EMBL/GenBank/DDBJ whole genome shotgun (WGS) entry which is preliminary data.</text>
</comment>
<gene>
    <name evidence="3" type="ORF">EYC79_18180</name>
</gene>
<feature type="domain" description="GYF" evidence="2">
    <location>
        <begin position="30"/>
        <end position="78"/>
    </location>
</feature>
<dbReference type="Proteomes" id="UP000294239">
    <property type="component" value="Unassembled WGS sequence"/>
</dbReference>
<evidence type="ECO:0000256" key="1">
    <source>
        <dbReference type="SAM" id="Phobius"/>
    </source>
</evidence>
<feature type="transmembrane region" description="Helical" evidence="1">
    <location>
        <begin position="188"/>
        <end position="207"/>
    </location>
</feature>
<sequence>MVLQNERTRLPPTDLYFRLRAYEGRRVDSWFYNMGGRRFGPVTESELKSLFADGTISGETLVWNAGAGSDWKRFVEVETFKPTASNAPPPLPPSEVSDLWAWIMALTPAPLLFIHLGLIASIGSGFNRATYLTLSVIVYLSCLAYDNRVVARAGYGRRMRGAGAWMLMTPAAYLIARSKRMGKNPALGYVWIALITLPILLAVVIISQT</sequence>
<dbReference type="EMBL" id="SISF01000032">
    <property type="protein sequence ID" value="TBN10878.1"/>
    <property type="molecule type" value="Genomic_DNA"/>
</dbReference>
<accession>A0ABY1Y5E2</accession>
<proteinExistence type="predicted"/>